<evidence type="ECO:0000256" key="1">
    <source>
        <dbReference type="SAM" id="Phobius"/>
    </source>
</evidence>
<accession>A0ABS1JVT1</accession>
<sequence>MKLRIRNQKDVAAGAIYLAFGAAFSLGALNYKMGDAARMGPAWFPFWIGVLLMAIGAATTAAGLKSHAVEDKLQKLELRSLAWIIGSVCLFGLLLQPLGLVLALAALVIVSSMASHEFGWKGTLANATVLILFSVGAFIQGISLQIPLWPHFLID</sequence>
<organism evidence="3 4">
    <name type="scientific">Ramlibacter alkalitolerans</name>
    <dbReference type="NCBI Taxonomy" id="2039631"/>
    <lineage>
        <taxon>Bacteria</taxon>
        <taxon>Pseudomonadati</taxon>
        <taxon>Pseudomonadota</taxon>
        <taxon>Betaproteobacteria</taxon>
        <taxon>Burkholderiales</taxon>
        <taxon>Comamonadaceae</taxon>
        <taxon>Ramlibacter</taxon>
    </lineage>
</organism>
<keyword evidence="1" id="KW-0472">Membrane</keyword>
<evidence type="ECO:0000313" key="4">
    <source>
        <dbReference type="Proteomes" id="UP000622707"/>
    </source>
</evidence>
<dbReference type="Pfam" id="PF07331">
    <property type="entry name" value="TctB"/>
    <property type="match status" value="1"/>
</dbReference>
<comment type="caution">
    <text evidence="3">The sequence shown here is derived from an EMBL/GenBank/DDBJ whole genome shotgun (WGS) entry which is preliminary data.</text>
</comment>
<keyword evidence="4" id="KW-1185">Reference proteome</keyword>
<dbReference type="InterPro" id="IPR009936">
    <property type="entry name" value="DUF1468"/>
</dbReference>
<reference evidence="3 4" key="1">
    <citation type="journal article" date="2017" name="Int. J. Syst. Evol. Microbiol.">
        <title>Ramlibacter alkalitolerans sp. nov., alkali-tolerant bacterium isolated from soil of ginseng.</title>
        <authorList>
            <person name="Lee D.H."/>
            <person name="Cha C.J."/>
        </authorList>
    </citation>
    <scope>NUCLEOTIDE SEQUENCE [LARGE SCALE GENOMIC DNA]</scope>
    <source>
        <strain evidence="3 4">KACC 19305</strain>
    </source>
</reference>
<keyword evidence="1" id="KW-0812">Transmembrane</keyword>
<dbReference type="Proteomes" id="UP000622707">
    <property type="component" value="Unassembled WGS sequence"/>
</dbReference>
<dbReference type="EMBL" id="JAEQND010000016">
    <property type="protein sequence ID" value="MBL0428241.1"/>
    <property type="molecule type" value="Genomic_DNA"/>
</dbReference>
<feature type="transmembrane region" description="Helical" evidence="1">
    <location>
        <begin position="43"/>
        <end position="64"/>
    </location>
</feature>
<gene>
    <name evidence="3" type="ORF">JI746_24265</name>
</gene>
<keyword evidence="1" id="KW-1133">Transmembrane helix</keyword>
<proteinExistence type="predicted"/>
<feature type="transmembrane region" description="Helical" evidence="1">
    <location>
        <begin position="76"/>
        <end position="95"/>
    </location>
</feature>
<feature type="domain" description="DUF1468" evidence="2">
    <location>
        <begin position="12"/>
        <end position="147"/>
    </location>
</feature>
<name>A0ABS1JVT1_9BURK</name>
<feature type="transmembrane region" description="Helical" evidence="1">
    <location>
        <begin position="12"/>
        <end position="31"/>
    </location>
</feature>
<evidence type="ECO:0000259" key="2">
    <source>
        <dbReference type="Pfam" id="PF07331"/>
    </source>
</evidence>
<evidence type="ECO:0000313" key="3">
    <source>
        <dbReference type="EMBL" id="MBL0428241.1"/>
    </source>
</evidence>
<feature type="transmembrane region" description="Helical" evidence="1">
    <location>
        <begin position="127"/>
        <end position="149"/>
    </location>
</feature>
<protein>
    <submittedName>
        <fullName evidence="3">Tripartite tricarboxylate transporter TctB family protein</fullName>
    </submittedName>
</protein>
<dbReference type="RefSeq" id="WP_201692871.1">
    <property type="nucleotide sequence ID" value="NZ_JAEQND010000016.1"/>
</dbReference>